<sequence length="457" mass="48808">MRIPLLSLGLSLMLAACSGLPAVPEPPVGATAPETWEHAGEQASAAWPEPGWWRAFGSGELEALIRRAEDNSPDLAAAAARLRQAEAQARIAGVALLPGVDAGLEAGRSGVVGQGGGSENYGLSLGASYETDFWGGNRARRDAAEASLLASAYDRETVALTLTAGVANAYLQLLSLRERLEIAELNLALAEEVLRVVEARVDSGAAAPLDLARQRGQVARQRGAMQPLRQQEREAVAALALLLGEPAQQVRVSTQLVDLEVPAVIAGLPSELLVRRPDIRREEARLAAAVADIAAARADFFPSLRLTGSLGTRSEQFVELLSGDTLYGLAASLTRPVFDGGRLRAQGELSEARYEELLAQYRGTTLQAFSEVDLALAGIESLALQAEQQERELDETLRAFVMAETRYREGADDLLSLLEAQQSLYQAQENTGLLRLARLQALVGLYRALGGGWNETA</sequence>
<dbReference type="Pfam" id="PF02321">
    <property type="entry name" value="OEP"/>
    <property type="match status" value="2"/>
</dbReference>
<proteinExistence type="inferred from homology"/>
<evidence type="ECO:0000256" key="3">
    <source>
        <dbReference type="SAM" id="Coils"/>
    </source>
</evidence>
<accession>A0A2N7U254</accession>
<keyword evidence="2" id="KW-0472">Membrane</keyword>
<dbReference type="InterPro" id="IPR010131">
    <property type="entry name" value="MdtP/NodT-like"/>
</dbReference>
<keyword evidence="2" id="KW-0449">Lipoprotein</keyword>
<dbReference type="AlphaFoldDB" id="A0A2N7U254"/>
<dbReference type="NCBIfam" id="TIGR01845">
    <property type="entry name" value="outer_NodT"/>
    <property type="match status" value="1"/>
</dbReference>
<feature type="coiled-coil region" evidence="3">
    <location>
        <begin position="379"/>
        <end position="406"/>
    </location>
</feature>
<dbReference type="PROSITE" id="PS51257">
    <property type="entry name" value="PROKAR_LIPOPROTEIN"/>
    <property type="match status" value="1"/>
</dbReference>
<comment type="subcellular location">
    <subcellularLocation>
        <location evidence="2">Cell outer membrane</location>
        <topology evidence="2">Lipid-anchor</topology>
    </subcellularLocation>
</comment>
<feature type="coiled-coil region" evidence="3">
    <location>
        <begin position="173"/>
        <end position="200"/>
    </location>
</feature>
<organism evidence="4 5">
    <name type="scientific">Billgrantia endophytica</name>
    <dbReference type="NCBI Taxonomy" id="2033802"/>
    <lineage>
        <taxon>Bacteria</taxon>
        <taxon>Pseudomonadati</taxon>
        <taxon>Pseudomonadota</taxon>
        <taxon>Gammaproteobacteria</taxon>
        <taxon>Oceanospirillales</taxon>
        <taxon>Halomonadaceae</taxon>
        <taxon>Billgrantia</taxon>
    </lineage>
</organism>
<evidence type="ECO:0000256" key="2">
    <source>
        <dbReference type="RuleBase" id="RU362097"/>
    </source>
</evidence>
<name>A0A2N7U254_9GAMM</name>
<dbReference type="Gene3D" id="1.20.1600.10">
    <property type="entry name" value="Outer membrane efflux proteins (OEP)"/>
    <property type="match status" value="1"/>
</dbReference>
<dbReference type="Gene3D" id="2.20.200.10">
    <property type="entry name" value="Outer membrane efflux proteins (OEP)"/>
    <property type="match status" value="1"/>
</dbReference>
<keyword evidence="3" id="KW-0175">Coiled coil</keyword>
<evidence type="ECO:0000256" key="1">
    <source>
        <dbReference type="ARBA" id="ARBA00007613"/>
    </source>
</evidence>
<keyword evidence="5" id="KW-1185">Reference proteome</keyword>
<dbReference type="SUPFAM" id="SSF56954">
    <property type="entry name" value="Outer membrane efflux proteins (OEP)"/>
    <property type="match status" value="1"/>
</dbReference>
<keyword evidence="2" id="KW-0812">Transmembrane</keyword>
<keyword evidence="2" id="KW-0564">Palmitate</keyword>
<dbReference type="InterPro" id="IPR003423">
    <property type="entry name" value="OMP_efflux"/>
</dbReference>
<dbReference type="PANTHER" id="PTHR30203">
    <property type="entry name" value="OUTER MEMBRANE CATION EFFLUX PROTEIN"/>
    <property type="match status" value="1"/>
</dbReference>
<dbReference type="GO" id="GO:0009279">
    <property type="term" value="C:cell outer membrane"/>
    <property type="evidence" value="ECO:0007669"/>
    <property type="project" value="UniProtKB-SubCell"/>
</dbReference>
<comment type="similarity">
    <text evidence="1 2">Belongs to the outer membrane factor (OMF) (TC 1.B.17) family.</text>
</comment>
<feature type="signal peptide" evidence="2">
    <location>
        <begin position="1"/>
        <end position="21"/>
    </location>
</feature>
<dbReference type="Proteomes" id="UP000235803">
    <property type="component" value="Unassembled WGS sequence"/>
</dbReference>
<dbReference type="OrthoDB" id="9770517at2"/>
<dbReference type="GO" id="GO:0015562">
    <property type="term" value="F:efflux transmembrane transporter activity"/>
    <property type="evidence" value="ECO:0007669"/>
    <property type="project" value="InterPro"/>
</dbReference>
<reference evidence="4 5" key="1">
    <citation type="submission" date="2018-01" db="EMBL/GenBank/DDBJ databases">
        <title>Halomonas endophytica sp. nov., isolated from storage liquid in the stems of Populus euphratica.</title>
        <authorList>
            <person name="Chen C."/>
        </authorList>
    </citation>
    <scope>NUCLEOTIDE SEQUENCE [LARGE SCALE GENOMIC DNA]</scope>
    <source>
        <strain evidence="4 5">MC28</strain>
    </source>
</reference>
<dbReference type="EMBL" id="PNRF01000028">
    <property type="protein sequence ID" value="PMR74518.1"/>
    <property type="molecule type" value="Genomic_DNA"/>
</dbReference>
<protein>
    <submittedName>
        <fullName evidence="4">Transporter</fullName>
    </submittedName>
</protein>
<feature type="chain" id="PRO_5014489209" evidence="2">
    <location>
        <begin position="22"/>
        <end position="457"/>
    </location>
</feature>
<evidence type="ECO:0000313" key="4">
    <source>
        <dbReference type="EMBL" id="PMR74518.1"/>
    </source>
</evidence>
<gene>
    <name evidence="4" type="ORF">C1H69_14595</name>
</gene>
<keyword evidence="2" id="KW-0732">Signal</keyword>
<keyword evidence="2" id="KW-1134">Transmembrane beta strand</keyword>
<comment type="caution">
    <text evidence="4">The sequence shown here is derived from an EMBL/GenBank/DDBJ whole genome shotgun (WGS) entry which is preliminary data.</text>
</comment>
<dbReference type="PANTHER" id="PTHR30203:SF33">
    <property type="entry name" value="BLR4455 PROTEIN"/>
    <property type="match status" value="1"/>
</dbReference>
<evidence type="ECO:0000313" key="5">
    <source>
        <dbReference type="Proteomes" id="UP000235803"/>
    </source>
</evidence>